<evidence type="ECO:0000313" key="1">
    <source>
        <dbReference type="EnsemblMetazoa" id="PPA11605.1"/>
    </source>
</evidence>
<reference evidence="1" key="2">
    <citation type="submission" date="2022-06" db="UniProtKB">
        <authorList>
            <consortium name="EnsemblMetazoa"/>
        </authorList>
    </citation>
    <scope>IDENTIFICATION</scope>
    <source>
        <strain evidence="1">PS312</strain>
    </source>
</reference>
<sequence>MSSALLKIAAFGCILAVATGELTRDKRQLFVDSFGSSVVDPYVDQPLFAPSPRVVYRRPTVVVQRPSFYPEIFPQPLVRAYQPVYRQVVPQVFAEPAPLIVRRPSIAVAAPAATVIAPAFGPTLVSSPAVPIVAPAAVATDILMKKKKL</sequence>
<proteinExistence type="predicted"/>
<dbReference type="Proteomes" id="UP000005239">
    <property type="component" value="Unassembled WGS sequence"/>
</dbReference>
<reference evidence="2" key="1">
    <citation type="journal article" date="2008" name="Nat. Genet.">
        <title>The Pristionchus pacificus genome provides a unique perspective on nematode lifestyle and parasitism.</title>
        <authorList>
            <person name="Dieterich C."/>
            <person name="Clifton S.W."/>
            <person name="Schuster L.N."/>
            <person name="Chinwalla A."/>
            <person name="Delehaunty K."/>
            <person name="Dinkelacker I."/>
            <person name="Fulton L."/>
            <person name="Fulton R."/>
            <person name="Godfrey J."/>
            <person name="Minx P."/>
            <person name="Mitreva M."/>
            <person name="Roeseler W."/>
            <person name="Tian H."/>
            <person name="Witte H."/>
            <person name="Yang S.P."/>
            <person name="Wilson R.K."/>
            <person name="Sommer R.J."/>
        </authorList>
    </citation>
    <scope>NUCLEOTIDE SEQUENCE [LARGE SCALE GENOMIC DNA]</scope>
    <source>
        <strain evidence="2">PS312</strain>
    </source>
</reference>
<name>A0A2A6BXI9_PRIPA</name>
<gene>
    <name evidence="1" type="primary">WBGene00101159</name>
</gene>
<organism evidence="1 2">
    <name type="scientific">Pristionchus pacificus</name>
    <name type="common">Parasitic nematode worm</name>
    <dbReference type="NCBI Taxonomy" id="54126"/>
    <lineage>
        <taxon>Eukaryota</taxon>
        <taxon>Metazoa</taxon>
        <taxon>Ecdysozoa</taxon>
        <taxon>Nematoda</taxon>
        <taxon>Chromadorea</taxon>
        <taxon>Rhabditida</taxon>
        <taxon>Rhabditina</taxon>
        <taxon>Diplogasteromorpha</taxon>
        <taxon>Diplogasteroidea</taxon>
        <taxon>Neodiplogasteridae</taxon>
        <taxon>Pristionchus</taxon>
    </lineage>
</organism>
<keyword evidence="2" id="KW-1185">Reference proteome</keyword>
<dbReference type="AlphaFoldDB" id="A0A2A6BXI9"/>
<dbReference type="EnsemblMetazoa" id="PPA11605.1">
    <property type="protein sequence ID" value="PPA11605.1"/>
    <property type="gene ID" value="WBGene00101159"/>
</dbReference>
<accession>A0A8R1YBF7</accession>
<protein>
    <submittedName>
        <fullName evidence="1">Uncharacterized protein</fullName>
    </submittedName>
</protein>
<evidence type="ECO:0000313" key="2">
    <source>
        <dbReference type="Proteomes" id="UP000005239"/>
    </source>
</evidence>
<accession>A0A2A6BXI9</accession>